<keyword evidence="2" id="KW-1185">Reference proteome</keyword>
<evidence type="ECO:0000313" key="1">
    <source>
        <dbReference type="EMBL" id="KAI8419706.1"/>
    </source>
</evidence>
<evidence type="ECO:0000313" key="2">
    <source>
        <dbReference type="Proteomes" id="UP001064048"/>
    </source>
</evidence>
<protein>
    <submittedName>
        <fullName evidence="1">Uncharacterized protein</fullName>
    </submittedName>
</protein>
<proteinExistence type="predicted"/>
<gene>
    <name evidence="1" type="ORF">MSG28_008393</name>
</gene>
<accession>A0ACC0J5T8</accession>
<sequence>MYSASVRNSTPKYLQEINSRVSMKLKKVKRTCSEILETRQLYEDQVLEIYQEAFNELIQYSVTYSSTLINIKQAYDSALQIRDERISQFITQDLFKQ</sequence>
<organism evidence="1 2">
    <name type="scientific">Choristoneura fumiferana</name>
    <name type="common">Spruce budworm moth</name>
    <name type="synonym">Archips fumiferana</name>
    <dbReference type="NCBI Taxonomy" id="7141"/>
    <lineage>
        <taxon>Eukaryota</taxon>
        <taxon>Metazoa</taxon>
        <taxon>Ecdysozoa</taxon>
        <taxon>Arthropoda</taxon>
        <taxon>Hexapoda</taxon>
        <taxon>Insecta</taxon>
        <taxon>Pterygota</taxon>
        <taxon>Neoptera</taxon>
        <taxon>Endopterygota</taxon>
        <taxon>Lepidoptera</taxon>
        <taxon>Glossata</taxon>
        <taxon>Ditrysia</taxon>
        <taxon>Tortricoidea</taxon>
        <taxon>Tortricidae</taxon>
        <taxon>Tortricinae</taxon>
        <taxon>Choristoneura</taxon>
    </lineage>
</organism>
<comment type="caution">
    <text evidence="1">The sequence shown here is derived from an EMBL/GenBank/DDBJ whole genome shotgun (WGS) entry which is preliminary data.</text>
</comment>
<dbReference type="Proteomes" id="UP001064048">
    <property type="component" value="Chromosome 14"/>
</dbReference>
<reference evidence="1 2" key="1">
    <citation type="journal article" date="2022" name="Genome Biol. Evol.">
        <title>The Spruce Budworm Genome: Reconstructing the Evolutionary History of Antifreeze Proteins.</title>
        <authorList>
            <person name="Beliveau C."/>
            <person name="Gagne P."/>
            <person name="Picq S."/>
            <person name="Vernygora O."/>
            <person name="Keeling C.I."/>
            <person name="Pinkney K."/>
            <person name="Doucet D."/>
            <person name="Wen F."/>
            <person name="Johnston J.S."/>
            <person name="Maaroufi H."/>
            <person name="Boyle B."/>
            <person name="Laroche J."/>
            <person name="Dewar K."/>
            <person name="Juretic N."/>
            <person name="Blackburn G."/>
            <person name="Nisole A."/>
            <person name="Brunet B."/>
            <person name="Brandao M."/>
            <person name="Lumley L."/>
            <person name="Duan J."/>
            <person name="Quan G."/>
            <person name="Lucarotti C.J."/>
            <person name="Roe A.D."/>
            <person name="Sperling F.A.H."/>
            <person name="Levesque R.C."/>
            <person name="Cusson M."/>
        </authorList>
    </citation>
    <scope>NUCLEOTIDE SEQUENCE [LARGE SCALE GENOMIC DNA]</scope>
    <source>
        <strain evidence="1">Glfc:IPQL:Cfum</strain>
    </source>
</reference>
<dbReference type="EMBL" id="CM046114">
    <property type="protein sequence ID" value="KAI8419706.1"/>
    <property type="molecule type" value="Genomic_DNA"/>
</dbReference>
<name>A0ACC0J5T8_CHOFU</name>